<evidence type="ECO:0000313" key="2">
    <source>
        <dbReference type="Proteomes" id="UP000295304"/>
    </source>
</evidence>
<dbReference type="AlphaFoldDB" id="A0A4R3JG91"/>
<protein>
    <submittedName>
        <fullName evidence="1">Uncharacterized protein DUF4197</fullName>
    </submittedName>
</protein>
<sequence>MDVWNRRIGRFLVLWGVAMILSGAPFQRAATGSGLFDRAKGLLDGMGVGGAGAGKILPGDASALTTQDIARGLREALKVGTARATVKTGALDGFNGNPAIHIPLPQSLGRVQKALRTVGMSGLADDLELRLNRAAEAAMKPAKAVFWKAIGEMTLDDVQKIYKGPKDAATQYFKAKMSGDLRVQMKPIVDRNLSKVGALRAYDEMMGRYRTIPFVPDVKADLSDYVVKKGLDGLFHVVAQEEAAIRENPVARTTDILKRVFGAP</sequence>
<name>A0A4R3JG91_9PROT</name>
<dbReference type="Proteomes" id="UP000295304">
    <property type="component" value="Unassembled WGS sequence"/>
</dbReference>
<accession>A0A4R3JG91</accession>
<dbReference type="InterPro" id="IPR025245">
    <property type="entry name" value="DUF4197"/>
</dbReference>
<dbReference type="Pfam" id="PF13852">
    <property type="entry name" value="DUF4197"/>
    <property type="match status" value="1"/>
</dbReference>
<gene>
    <name evidence="1" type="ORF">EDD55_101503</name>
</gene>
<keyword evidence="2" id="KW-1185">Reference proteome</keyword>
<organism evidence="1 2">
    <name type="scientific">Varunaivibrio sulfuroxidans</name>
    <dbReference type="NCBI Taxonomy" id="1773489"/>
    <lineage>
        <taxon>Bacteria</taxon>
        <taxon>Pseudomonadati</taxon>
        <taxon>Pseudomonadota</taxon>
        <taxon>Alphaproteobacteria</taxon>
        <taxon>Rhodospirillales</taxon>
        <taxon>Magnetovibrionaceae</taxon>
        <taxon>Varunaivibrio</taxon>
    </lineage>
</organism>
<reference evidence="1 2" key="1">
    <citation type="submission" date="2019-03" db="EMBL/GenBank/DDBJ databases">
        <title>Genomic Encyclopedia of Type Strains, Phase IV (KMG-IV): sequencing the most valuable type-strain genomes for metagenomic binning, comparative biology and taxonomic classification.</title>
        <authorList>
            <person name="Goeker M."/>
        </authorList>
    </citation>
    <scope>NUCLEOTIDE SEQUENCE [LARGE SCALE GENOMIC DNA]</scope>
    <source>
        <strain evidence="1 2">DSM 101688</strain>
    </source>
</reference>
<comment type="caution">
    <text evidence="1">The sequence shown here is derived from an EMBL/GenBank/DDBJ whole genome shotgun (WGS) entry which is preliminary data.</text>
</comment>
<dbReference type="RefSeq" id="WP_132937877.1">
    <property type="nucleotide sequence ID" value="NZ_CP119676.1"/>
</dbReference>
<dbReference type="OrthoDB" id="9789685at2"/>
<evidence type="ECO:0000313" key="1">
    <source>
        <dbReference type="EMBL" id="TCS65169.1"/>
    </source>
</evidence>
<proteinExistence type="predicted"/>
<dbReference type="EMBL" id="SLZW01000001">
    <property type="protein sequence ID" value="TCS65169.1"/>
    <property type="molecule type" value="Genomic_DNA"/>
</dbReference>